<dbReference type="OrthoDB" id="9778880at2"/>
<dbReference type="Proteomes" id="UP000198703">
    <property type="component" value="Unassembled WGS sequence"/>
</dbReference>
<dbReference type="Gene3D" id="3.20.20.70">
    <property type="entry name" value="Aldolase class I"/>
    <property type="match status" value="1"/>
</dbReference>
<dbReference type="PANTHER" id="PTHR12128:SF66">
    <property type="entry name" value="4-HYDROXY-2-OXOGLUTARATE ALDOLASE, MITOCHONDRIAL"/>
    <property type="match status" value="1"/>
</dbReference>
<dbReference type="EMBL" id="FNQM01000002">
    <property type="protein sequence ID" value="SDZ99594.1"/>
    <property type="molecule type" value="Genomic_DNA"/>
</dbReference>
<evidence type="ECO:0000256" key="3">
    <source>
        <dbReference type="PIRNR" id="PIRNR001365"/>
    </source>
</evidence>
<evidence type="ECO:0000256" key="2">
    <source>
        <dbReference type="ARBA" id="ARBA00023239"/>
    </source>
</evidence>
<feature type="binding site" evidence="5">
    <location>
        <position position="51"/>
    </location>
    <ligand>
        <name>pyruvate</name>
        <dbReference type="ChEBI" id="CHEBI:15361"/>
    </ligand>
</feature>
<name>A0A1H3XLV2_9RHOB</name>
<comment type="similarity">
    <text evidence="1 3">Belongs to the DapA family.</text>
</comment>
<dbReference type="InterPro" id="IPR013785">
    <property type="entry name" value="Aldolase_TIM"/>
</dbReference>
<keyword evidence="7" id="KW-1185">Reference proteome</keyword>
<reference evidence="6 7" key="1">
    <citation type="submission" date="2016-10" db="EMBL/GenBank/DDBJ databases">
        <authorList>
            <person name="de Groot N.N."/>
        </authorList>
    </citation>
    <scope>NUCLEOTIDE SEQUENCE [LARGE SCALE GENOMIC DNA]</scope>
    <source>
        <strain evidence="6 7">DSM 15345</strain>
    </source>
</reference>
<protein>
    <submittedName>
        <fullName evidence="6">4-hydroxy-tetrahydrodipicolinate synthase</fullName>
    </submittedName>
</protein>
<dbReference type="AlphaFoldDB" id="A0A1H3XLV2"/>
<dbReference type="InterPro" id="IPR002220">
    <property type="entry name" value="DapA-like"/>
</dbReference>
<evidence type="ECO:0000313" key="6">
    <source>
        <dbReference type="EMBL" id="SDZ99594.1"/>
    </source>
</evidence>
<evidence type="ECO:0000256" key="1">
    <source>
        <dbReference type="ARBA" id="ARBA00007592"/>
    </source>
</evidence>
<evidence type="ECO:0000256" key="5">
    <source>
        <dbReference type="PIRSR" id="PIRSR001365-2"/>
    </source>
</evidence>
<accession>A0A1H3XLV2</accession>
<dbReference type="CDD" id="cd00408">
    <property type="entry name" value="DHDPS-like"/>
    <property type="match status" value="1"/>
</dbReference>
<gene>
    <name evidence="6" type="ORF">SAMN05444370_102454</name>
</gene>
<dbReference type="Pfam" id="PF00701">
    <property type="entry name" value="DHDPS"/>
    <property type="match status" value="1"/>
</dbReference>
<evidence type="ECO:0000313" key="7">
    <source>
        <dbReference type="Proteomes" id="UP000198703"/>
    </source>
</evidence>
<dbReference type="GO" id="GO:0008840">
    <property type="term" value="F:4-hydroxy-tetrahydrodipicolinate synthase activity"/>
    <property type="evidence" value="ECO:0007669"/>
    <property type="project" value="TreeGrafter"/>
</dbReference>
<keyword evidence="2 3" id="KW-0456">Lyase</keyword>
<dbReference type="GO" id="GO:0005829">
    <property type="term" value="C:cytosol"/>
    <property type="evidence" value="ECO:0007669"/>
    <property type="project" value="TreeGrafter"/>
</dbReference>
<sequence length="300" mass="30620">MAAGEGVFGGLVAFPITPADPEGRVDADRLSALVDRLAAAGVDAVGLLGSTGTYAYLSRAERGRAVTAAREALAGRASLVVCVGALRTDAATALARDAEAAGADALLLAPVSYTPLLDAEVFRHFETVAGATGAPICIYNNPSTTRFTFSPALIERLAASGAAAAVKNPGGAPEAMAAEIADLRGRLPAGFSLGYSGDWFCAEALLAGADAWHCVAAGVLPAQALRLARAAQAGDRAEAERIDALFQPLWALFREFGSLRACYAAAALMGLSDLPPPLPLLPLSQPDHDRVAAALDALEA</sequence>
<dbReference type="SMART" id="SM01130">
    <property type="entry name" value="DHDPS"/>
    <property type="match status" value="1"/>
</dbReference>
<dbReference type="SUPFAM" id="SSF51569">
    <property type="entry name" value="Aldolase"/>
    <property type="match status" value="1"/>
</dbReference>
<dbReference type="RefSeq" id="WP_093249597.1">
    <property type="nucleotide sequence ID" value="NZ_FNQM01000002.1"/>
</dbReference>
<dbReference type="STRING" id="89524.SAMN05444370_102454"/>
<dbReference type="PIRSF" id="PIRSF001365">
    <property type="entry name" value="DHDPS"/>
    <property type="match status" value="1"/>
</dbReference>
<dbReference type="PRINTS" id="PR00146">
    <property type="entry name" value="DHPICSNTHASE"/>
</dbReference>
<feature type="active site" description="Schiff-base intermediate with substrate" evidence="4">
    <location>
        <position position="167"/>
    </location>
</feature>
<evidence type="ECO:0000256" key="4">
    <source>
        <dbReference type="PIRSR" id="PIRSR001365-1"/>
    </source>
</evidence>
<organism evidence="6 7">
    <name type="scientific">Rubrimonas cliftonensis</name>
    <dbReference type="NCBI Taxonomy" id="89524"/>
    <lineage>
        <taxon>Bacteria</taxon>
        <taxon>Pseudomonadati</taxon>
        <taxon>Pseudomonadota</taxon>
        <taxon>Alphaproteobacteria</taxon>
        <taxon>Rhodobacterales</taxon>
        <taxon>Paracoccaceae</taxon>
        <taxon>Rubrimonas</taxon>
    </lineage>
</organism>
<dbReference type="PANTHER" id="PTHR12128">
    <property type="entry name" value="DIHYDRODIPICOLINATE SYNTHASE"/>
    <property type="match status" value="1"/>
</dbReference>
<proteinExistence type="inferred from homology"/>
<feature type="active site" description="Proton donor/acceptor" evidence="4">
    <location>
        <position position="139"/>
    </location>
</feature>